<feature type="transmembrane region" description="Helical" evidence="1">
    <location>
        <begin position="15"/>
        <end position="36"/>
    </location>
</feature>
<keyword evidence="1" id="KW-1133">Transmembrane helix</keyword>
<organism evidence="2">
    <name type="scientific">marine sediment metagenome</name>
    <dbReference type="NCBI Taxonomy" id="412755"/>
    <lineage>
        <taxon>unclassified sequences</taxon>
        <taxon>metagenomes</taxon>
        <taxon>ecological metagenomes</taxon>
    </lineage>
</organism>
<dbReference type="EMBL" id="LAZR01016090">
    <property type="protein sequence ID" value="KKM06013.1"/>
    <property type="molecule type" value="Genomic_DNA"/>
</dbReference>
<sequence>MLTDIIYDALKPESLFAWACILGLVYWAISSIASIGRDPNALSISQKQMKHLDKARAELSAMEEETCKMHGIYPWEYNSWH</sequence>
<keyword evidence="1" id="KW-0812">Transmembrane</keyword>
<reference evidence="2" key="1">
    <citation type="journal article" date="2015" name="Nature">
        <title>Complex archaea that bridge the gap between prokaryotes and eukaryotes.</title>
        <authorList>
            <person name="Spang A."/>
            <person name="Saw J.H."/>
            <person name="Jorgensen S.L."/>
            <person name="Zaremba-Niedzwiedzka K."/>
            <person name="Martijn J."/>
            <person name="Lind A.E."/>
            <person name="van Eijk R."/>
            <person name="Schleper C."/>
            <person name="Guy L."/>
            <person name="Ettema T.J."/>
        </authorList>
    </citation>
    <scope>NUCLEOTIDE SEQUENCE</scope>
</reference>
<proteinExistence type="predicted"/>
<accession>A0A0F9K431</accession>
<keyword evidence="1" id="KW-0472">Membrane</keyword>
<gene>
    <name evidence="2" type="ORF">LCGC14_1748270</name>
</gene>
<evidence type="ECO:0000313" key="2">
    <source>
        <dbReference type="EMBL" id="KKM06013.1"/>
    </source>
</evidence>
<dbReference type="AlphaFoldDB" id="A0A0F9K431"/>
<comment type="caution">
    <text evidence="2">The sequence shown here is derived from an EMBL/GenBank/DDBJ whole genome shotgun (WGS) entry which is preliminary data.</text>
</comment>
<name>A0A0F9K431_9ZZZZ</name>
<protein>
    <submittedName>
        <fullName evidence="2">Uncharacterized protein</fullName>
    </submittedName>
</protein>
<evidence type="ECO:0000256" key="1">
    <source>
        <dbReference type="SAM" id="Phobius"/>
    </source>
</evidence>